<gene>
    <name evidence="1" type="ORF">H3V42_02320</name>
</gene>
<dbReference type="AlphaFoldDB" id="A0A9X7UAN4"/>
<name>A0A9X7UAN4_SPHYA</name>
<sequence>MLAIIVTNLFVGAGVAAAEPSMPAPGNLAKELYYASAAASGSGLCDRTLAARLEEKFDRRFGSRIRALTEIHEAKYGRDPDFIVISSCRQGSGFGSAKAMREFEIRLRGLEQKYGGY</sequence>
<dbReference type="EMBL" id="CP060122">
    <property type="protein sequence ID" value="QNG46520.1"/>
    <property type="molecule type" value="Genomic_DNA"/>
</dbReference>
<evidence type="ECO:0000313" key="2">
    <source>
        <dbReference type="Proteomes" id="UP000515377"/>
    </source>
</evidence>
<evidence type="ECO:0000313" key="1">
    <source>
        <dbReference type="EMBL" id="QNG46520.1"/>
    </source>
</evidence>
<proteinExistence type="predicted"/>
<dbReference type="Proteomes" id="UP000515377">
    <property type="component" value="Chromosome"/>
</dbReference>
<organism evidence="1 2">
    <name type="scientific">Sphingobium yanoikuyae</name>
    <name type="common">Sphingomonas yanoikuyae</name>
    <dbReference type="NCBI Taxonomy" id="13690"/>
    <lineage>
        <taxon>Bacteria</taxon>
        <taxon>Pseudomonadati</taxon>
        <taxon>Pseudomonadota</taxon>
        <taxon>Alphaproteobacteria</taxon>
        <taxon>Sphingomonadales</taxon>
        <taxon>Sphingomonadaceae</taxon>
        <taxon>Sphingobium</taxon>
    </lineage>
</organism>
<protein>
    <submittedName>
        <fullName evidence="1">Uncharacterized protein</fullName>
    </submittedName>
</protein>
<accession>A0A9X7UAN4</accession>
<reference evidence="1 2" key="1">
    <citation type="submission" date="2020-07" db="EMBL/GenBank/DDBJ databases">
        <title>Whole genome sequence of Sphingobium yanoikuyae A3.</title>
        <authorList>
            <person name="Han S.-S."/>
        </authorList>
    </citation>
    <scope>NUCLEOTIDE SEQUENCE [LARGE SCALE GENOMIC DNA]</scope>
    <source>
        <strain evidence="1 2">A3</strain>
    </source>
</reference>